<dbReference type="EMBL" id="MHQY01000005">
    <property type="protein sequence ID" value="OHA14576.1"/>
    <property type="molecule type" value="Genomic_DNA"/>
</dbReference>
<dbReference type="Pfam" id="PF06821">
    <property type="entry name" value="Ser_hydrolase"/>
    <property type="match status" value="1"/>
</dbReference>
<organism evidence="1 2">
    <name type="scientific">Candidatus Sungbacteria bacterium RIFCSPLOWO2_12_FULL_41_11</name>
    <dbReference type="NCBI Taxonomy" id="1802286"/>
    <lineage>
        <taxon>Bacteria</taxon>
        <taxon>Candidatus Sungiibacteriota</taxon>
    </lineage>
</organism>
<dbReference type="InterPro" id="IPR029058">
    <property type="entry name" value="AB_hydrolase_fold"/>
</dbReference>
<evidence type="ECO:0000313" key="2">
    <source>
        <dbReference type="Proteomes" id="UP000177171"/>
    </source>
</evidence>
<dbReference type="Gene3D" id="3.40.50.1820">
    <property type="entry name" value="alpha/beta hydrolase"/>
    <property type="match status" value="1"/>
</dbReference>
<proteinExistence type="predicted"/>
<dbReference type="SUPFAM" id="SSF53474">
    <property type="entry name" value="alpha/beta-Hydrolases"/>
    <property type="match status" value="1"/>
</dbReference>
<accession>A0A1G2LSH3</accession>
<gene>
    <name evidence="1" type="ORF">A3G49_05280</name>
</gene>
<evidence type="ECO:0000313" key="1">
    <source>
        <dbReference type="EMBL" id="OHA14576.1"/>
    </source>
</evidence>
<dbReference type="Proteomes" id="UP000177171">
    <property type="component" value="Unassembled WGS sequence"/>
</dbReference>
<dbReference type="AlphaFoldDB" id="A0A1G2LSH3"/>
<sequence length="206" mass="23385">MNKSKNISIIILHGWGGSSKTDWIPWLKKELEKDGFEVFAPDLPRTLAPRYKEWMSAIEETLKLVSSENKIYFVGHSLGGAAILHFLGNLSKSDLSAKKIGPLISGALLIASPIKLLDVVKLNDFSRREFRWDEIQKYCPNFSLLYSKDDPLVSPKKHAVPIKKYLSQSRVQLQIVNGYEHFIMKKCPVILKSAKELLNNVLMFGE</sequence>
<dbReference type="InterPro" id="IPR010662">
    <property type="entry name" value="RBBP9/YdeN"/>
</dbReference>
<name>A0A1G2LSH3_9BACT</name>
<comment type="caution">
    <text evidence="1">The sequence shown here is derived from an EMBL/GenBank/DDBJ whole genome shotgun (WGS) entry which is preliminary data.</text>
</comment>
<evidence type="ECO:0008006" key="3">
    <source>
        <dbReference type="Google" id="ProtNLM"/>
    </source>
</evidence>
<dbReference type="PANTHER" id="PTHR15394:SF3">
    <property type="entry name" value="SERINE HYDROLASE RBBP9"/>
    <property type="match status" value="1"/>
</dbReference>
<dbReference type="PANTHER" id="PTHR15394">
    <property type="entry name" value="SERINE HYDROLASE RBBP9"/>
    <property type="match status" value="1"/>
</dbReference>
<reference evidence="1 2" key="1">
    <citation type="journal article" date="2016" name="Nat. Commun.">
        <title>Thousands of microbial genomes shed light on interconnected biogeochemical processes in an aquifer system.</title>
        <authorList>
            <person name="Anantharaman K."/>
            <person name="Brown C.T."/>
            <person name="Hug L.A."/>
            <person name="Sharon I."/>
            <person name="Castelle C.J."/>
            <person name="Probst A.J."/>
            <person name="Thomas B.C."/>
            <person name="Singh A."/>
            <person name="Wilkins M.J."/>
            <person name="Karaoz U."/>
            <person name="Brodie E.L."/>
            <person name="Williams K.H."/>
            <person name="Hubbard S.S."/>
            <person name="Banfield J.F."/>
        </authorList>
    </citation>
    <scope>NUCLEOTIDE SEQUENCE [LARGE SCALE GENOMIC DNA]</scope>
</reference>
<dbReference type="GO" id="GO:0016787">
    <property type="term" value="F:hydrolase activity"/>
    <property type="evidence" value="ECO:0007669"/>
    <property type="project" value="InterPro"/>
</dbReference>
<protein>
    <recommendedName>
        <fullName evidence="3">AB hydrolase-1 domain-containing protein</fullName>
    </recommendedName>
</protein>